<feature type="compositionally biased region" description="Basic and acidic residues" evidence="3">
    <location>
        <begin position="20"/>
        <end position="30"/>
    </location>
</feature>
<keyword evidence="2" id="KW-0067">ATP-binding</keyword>
<dbReference type="PANTHER" id="PTHR27001:SF585">
    <property type="entry name" value="OS02G0648100 PROTEIN"/>
    <property type="match status" value="1"/>
</dbReference>
<dbReference type="GO" id="GO:0004672">
    <property type="term" value="F:protein kinase activity"/>
    <property type="evidence" value="ECO:0007669"/>
    <property type="project" value="InterPro"/>
</dbReference>
<dbReference type="OrthoDB" id="339325at2759"/>
<keyword evidence="6" id="KW-1185">Reference proteome</keyword>
<feature type="region of interest" description="Disordered" evidence="3">
    <location>
        <begin position="20"/>
        <end position="47"/>
    </location>
</feature>
<evidence type="ECO:0000313" key="5">
    <source>
        <dbReference type="EMBL" id="KAE8054995.1"/>
    </source>
</evidence>
<dbReference type="InterPro" id="IPR011009">
    <property type="entry name" value="Kinase-like_dom_sf"/>
</dbReference>
<dbReference type="SMART" id="SM00220">
    <property type="entry name" value="S_TKc"/>
    <property type="match status" value="1"/>
</dbReference>
<dbReference type="EMBL" id="CM017325">
    <property type="protein sequence ID" value="KAE8054995.1"/>
    <property type="molecule type" value="Genomic_DNA"/>
</dbReference>
<sequence>MAFFKCLRFKIRRRPNRVVIDHPEHGENRSRNGITDSNRHVLDDQKRKDNSSVRKFTWDEVERVTMNFSKVIGSGGFSTVYLAHFPGLSVALGLGAIKIHIGSERLNQLFKQELDILLRLRHENIVELLGYCDDGEQGAMVFEYVPNGSLQEKLHDAERESLVLSWRSRMTVAFQLAQALEYLHEKCTPQIVHGDIKASNILLDEHLNCKLCDFGFAKMGFASTVQPPSSSPYSSSSSSSPLRMKQVMMGSPGYTDPHYLRTGIASKKNDVYSFGVVLLELVTGMEAFCSEREQFLTSILRPMLRNVSELGAREVAEMVDPRLAWDYDLEEARAILSISALCLGQSPILRPSASCILQSFKENISSISILFLPEKFGSIKKSTAHS</sequence>
<dbReference type="AlphaFoldDB" id="A0A5N6R4G0"/>
<keyword evidence="1" id="KW-0547">Nucleotide-binding</keyword>
<dbReference type="Gene3D" id="1.10.510.10">
    <property type="entry name" value="Transferase(Phosphotransferase) domain 1"/>
    <property type="match status" value="1"/>
</dbReference>
<protein>
    <recommendedName>
        <fullName evidence="4">Protein kinase domain-containing protein</fullName>
    </recommendedName>
</protein>
<organism evidence="5 6">
    <name type="scientific">Carpinus fangiana</name>
    <dbReference type="NCBI Taxonomy" id="176857"/>
    <lineage>
        <taxon>Eukaryota</taxon>
        <taxon>Viridiplantae</taxon>
        <taxon>Streptophyta</taxon>
        <taxon>Embryophyta</taxon>
        <taxon>Tracheophyta</taxon>
        <taxon>Spermatophyta</taxon>
        <taxon>Magnoliopsida</taxon>
        <taxon>eudicotyledons</taxon>
        <taxon>Gunneridae</taxon>
        <taxon>Pentapetalae</taxon>
        <taxon>rosids</taxon>
        <taxon>fabids</taxon>
        <taxon>Fagales</taxon>
        <taxon>Betulaceae</taxon>
        <taxon>Carpinus</taxon>
    </lineage>
</organism>
<feature type="domain" description="Protein kinase" evidence="4">
    <location>
        <begin position="66"/>
        <end position="364"/>
    </location>
</feature>
<gene>
    <name evidence="5" type="ORF">FH972_011870</name>
</gene>
<feature type="compositionally biased region" description="Basic and acidic residues" evidence="3">
    <location>
        <begin position="37"/>
        <end position="47"/>
    </location>
</feature>
<dbReference type="InterPro" id="IPR008271">
    <property type="entry name" value="Ser/Thr_kinase_AS"/>
</dbReference>
<dbReference type="Pfam" id="PF00069">
    <property type="entry name" value="Pkinase"/>
    <property type="match status" value="1"/>
</dbReference>
<dbReference type="PROSITE" id="PS00108">
    <property type="entry name" value="PROTEIN_KINASE_ST"/>
    <property type="match status" value="1"/>
</dbReference>
<dbReference type="Gene3D" id="3.30.200.20">
    <property type="entry name" value="Phosphorylase Kinase, domain 1"/>
    <property type="match status" value="1"/>
</dbReference>
<proteinExistence type="predicted"/>
<dbReference type="SUPFAM" id="SSF56112">
    <property type="entry name" value="Protein kinase-like (PK-like)"/>
    <property type="match status" value="1"/>
</dbReference>
<evidence type="ECO:0000256" key="2">
    <source>
        <dbReference type="ARBA" id="ARBA00022840"/>
    </source>
</evidence>
<dbReference type="Proteomes" id="UP000327013">
    <property type="component" value="Chromosome 5"/>
</dbReference>
<evidence type="ECO:0000259" key="4">
    <source>
        <dbReference type="PROSITE" id="PS50011"/>
    </source>
</evidence>
<dbReference type="PANTHER" id="PTHR27001">
    <property type="entry name" value="OS01G0253100 PROTEIN"/>
    <property type="match status" value="1"/>
</dbReference>
<evidence type="ECO:0000256" key="1">
    <source>
        <dbReference type="ARBA" id="ARBA00022741"/>
    </source>
</evidence>
<dbReference type="InterPro" id="IPR000719">
    <property type="entry name" value="Prot_kinase_dom"/>
</dbReference>
<name>A0A5N6R4G0_9ROSI</name>
<evidence type="ECO:0000256" key="3">
    <source>
        <dbReference type="SAM" id="MobiDB-lite"/>
    </source>
</evidence>
<accession>A0A5N6R4G0</accession>
<dbReference type="GO" id="GO:0005524">
    <property type="term" value="F:ATP binding"/>
    <property type="evidence" value="ECO:0007669"/>
    <property type="project" value="UniProtKB-KW"/>
</dbReference>
<reference evidence="5 6" key="1">
    <citation type="submission" date="2019-06" db="EMBL/GenBank/DDBJ databases">
        <title>A chromosomal-level reference genome of Carpinus fangiana (Coryloideae, Betulaceae).</title>
        <authorList>
            <person name="Yang X."/>
            <person name="Wang Z."/>
            <person name="Zhang L."/>
            <person name="Hao G."/>
            <person name="Liu J."/>
            <person name="Yang Y."/>
        </authorList>
    </citation>
    <scope>NUCLEOTIDE SEQUENCE [LARGE SCALE GENOMIC DNA]</scope>
    <source>
        <strain evidence="5">Cfa_2016G</strain>
        <tissue evidence="5">Leaf</tissue>
    </source>
</reference>
<evidence type="ECO:0000313" key="6">
    <source>
        <dbReference type="Proteomes" id="UP000327013"/>
    </source>
</evidence>
<dbReference type="GO" id="GO:0005886">
    <property type="term" value="C:plasma membrane"/>
    <property type="evidence" value="ECO:0007669"/>
    <property type="project" value="TreeGrafter"/>
</dbReference>
<dbReference type="PROSITE" id="PS50011">
    <property type="entry name" value="PROTEIN_KINASE_DOM"/>
    <property type="match status" value="1"/>
</dbReference>